<dbReference type="AlphaFoldDB" id="A0A1X7NT11"/>
<gene>
    <name evidence="3" type="ORF">SAMN02982922_2523</name>
</gene>
<dbReference type="OrthoDB" id="9795869at2"/>
<dbReference type="InterPro" id="IPR027372">
    <property type="entry name" value="Phytase-like_dom"/>
</dbReference>
<reference evidence="3 4" key="1">
    <citation type="submission" date="2017-04" db="EMBL/GenBank/DDBJ databases">
        <authorList>
            <person name="Afonso C.L."/>
            <person name="Miller P.J."/>
            <person name="Scott M.A."/>
            <person name="Spackman E."/>
            <person name="Goraichik I."/>
            <person name="Dimitrov K.M."/>
            <person name="Suarez D.L."/>
            <person name="Swayne D.E."/>
        </authorList>
    </citation>
    <scope>NUCLEOTIDE SEQUENCE [LARGE SCALE GENOMIC DNA]</scope>
    <source>
        <strain evidence="3 4">B5P</strain>
    </source>
</reference>
<evidence type="ECO:0000256" key="1">
    <source>
        <dbReference type="SAM" id="SignalP"/>
    </source>
</evidence>
<feature type="chain" id="PRO_5010859263" evidence="1">
    <location>
        <begin position="21"/>
        <end position="452"/>
    </location>
</feature>
<protein>
    <submittedName>
        <fullName evidence="3">Uncharacterized conserved protein</fullName>
    </submittedName>
</protein>
<organism evidence="3 4">
    <name type="scientific">Mesorhizobium australicum</name>
    <dbReference type="NCBI Taxonomy" id="536018"/>
    <lineage>
        <taxon>Bacteria</taxon>
        <taxon>Pseudomonadati</taxon>
        <taxon>Pseudomonadota</taxon>
        <taxon>Alphaproteobacteria</taxon>
        <taxon>Hyphomicrobiales</taxon>
        <taxon>Phyllobacteriaceae</taxon>
        <taxon>Mesorhizobium</taxon>
    </lineage>
</organism>
<feature type="domain" description="Phytase-like" evidence="2">
    <location>
        <begin position="90"/>
        <end position="421"/>
    </location>
</feature>
<evidence type="ECO:0000313" key="3">
    <source>
        <dbReference type="EMBL" id="SMH41289.1"/>
    </source>
</evidence>
<keyword evidence="1" id="KW-0732">Signal</keyword>
<evidence type="ECO:0000259" key="2">
    <source>
        <dbReference type="Pfam" id="PF13449"/>
    </source>
</evidence>
<name>A0A1X7NT11_9HYPH</name>
<feature type="signal peptide" evidence="1">
    <location>
        <begin position="1"/>
        <end position="20"/>
    </location>
</feature>
<accession>A0A1X7NT11</accession>
<dbReference type="RefSeq" id="WP_085464462.1">
    <property type="nucleotide sequence ID" value="NZ_FXBL01000004.1"/>
</dbReference>
<dbReference type="Pfam" id="PF13449">
    <property type="entry name" value="Phytase-like"/>
    <property type="match status" value="1"/>
</dbReference>
<dbReference type="EMBL" id="FXBL01000004">
    <property type="protein sequence ID" value="SMH41289.1"/>
    <property type="molecule type" value="Genomic_DNA"/>
</dbReference>
<dbReference type="PANTHER" id="PTHR37957">
    <property type="entry name" value="BLR7070 PROTEIN"/>
    <property type="match status" value="1"/>
</dbReference>
<evidence type="ECO:0000313" key="4">
    <source>
        <dbReference type="Proteomes" id="UP000193083"/>
    </source>
</evidence>
<dbReference type="Proteomes" id="UP000193083">
    <property type="component" value="Unassembled WGS sequence"/>
</dbReference>
<keyword evidence="4" id="KW-1185">Reference proteome</keyword>
<dbReference type="PANTHER" id="PTHR37957:SF1">
    <property type="entry name" value="PHYTASE-LIKE DOMAIN-CONTAINING PROTEIN"/>
    <property type="match status" value="1"/>
</dbReference>
<sequence>MIRSLLASAALLALAAAAQAEQVFPAKLAGHAYLPAFTMVAPPADAPRDAWTSGKFTAGARNDKPMSVMGDVGANYGKHTTGISLPFLGQPVQGMSGFAMNRAADGSVYTLTDNGFGSKVNSPDAMLFFHRMKPDFATGTVERAETVFLRDPDRKVPFRIAYEGTESRYLTGADFDPESIQFLNDEIWIGEEFGPFVIRASLDGRVLSVHQTMLDGQALKGPDTPGVVVPAVAGKDFRVQRSGGYEGMALQPGTNLLWGMLEKPLLGEDGKPEGSFLRVITFDTAKRDWTGTSYKFQLAEGATAIGDFNFIDDTRALVIERDNGEGDASVTCTGEDKSACYPLPAKVKNIVLVDTAKVSDDGFIARIGTINLMDIQDPDNKAIASIVGPNATAGKLTFPFFTIEDVMRVDDTHIMVANDNNLPFSGGREIGKAANNEFILLDVADFLAAKGE</sequence>
<proteinExistence type="predicted"/>